<keyword evidence="3" id="KW-0862">Zinc</keyword>
<dbReference type="InterPro" id="IPR006572">
    <property type="entry name" value="Znf_DBF"/>
</dbReference>
<dbReference type="PROSITE" id="PS51265">
    <property type="entry name" value="ZF_DBF4"/>
    <property type="match status" value="1"/>
</dbReference>
<feature type="compositionally biased region" description="Polar residues" evidence="5">
    <location>
        <begin position="551"/>
        <end position="569"/>
    </location>
</feature>
<dbReference type="Pfam" id="PF07535">
    <property type="entry name" value="zf-DBF"/>
    <property type="match status" value="1"/>
</dbReference>
<feature type="compositionally biased region" description="Basic and acidic residues" evidence="5">
    <location>
        <begin position="826"/>
        <end position="836"/>
    </location>
</feature>
<feature type="compositionally biased region" description="Acidic residues" evidence="5">
    <location>
        <begin position="776"/>
        <end position="786"/>
    </location>
</feature>
<dbReference type="GO" id="GO:0003676">
    <property type="term" value="F:nucleic acid binding"/>
    <property type="evidence" value="ECO:0007669"/>
    <property type="project" value="InterPro"/>
</dbReference>
<organism evidence="7 8">
    <name type="scientific">Aromia moschata</name>
    <dbReference type="NCBI Taxonomy" id="1265417"/>
    <lineage>
        <taxon>Eukaryota</taxon>
        <taxon>Metazoa</taxon>
        <taxon>Ecdysozoa</taxon>
        <taxon>Arthropoda</taxon>
        <taxon>Hexapoda</taxon>
        <taxon>Insecta</taxon>
        <taxon>Pterygota</taxon>
        <taxon>Neoptera</taxon>
        <taxon>Endopterygota</taxon>
        <taxon>Coleoptera</taxon>
        <taxon>Polyphaga</taxon>
        <taxon>Cucujiformia</taxon>
        <taxon>Chrysomeloidea</taxon>
        <taxon>Cerambycidae</taxon>
        <taxon>Cerambycinae</taxon>
        <taxon>Callichromatini</taxon>
        <taxon>Aromia</taxon>
    </lineage>
</organism>
<evidence type="ECO:0000313" key="7">
    <source>
        <dbReference type="EMBL" id="KAJ8954738.1"/>
    </source>
</evidence>
<feature type="compositionally biased region" description="Basic and acidic residues" evidence="5">
    <location>
        <begin position="740"/>
        <end position="755"/>
    </location>
</feature>
<feature type="compositionally biased region" description="Polar residues" evidence="5">
    <location>
        <begin position="582"/>
        <end position="591"/>
    </location>
</feature>
<evidence type="ECO:0000256" key="1">
    <source>
        <dbReference type="ARBA" id="ARBA00022723"/>
    </source>
</evidence>
<feature type="non-terminal residue" evidence="7">
    <location>
        <position position="1"/>
    </location>
</feature>
<sequence>EWSCNAMLERTTRSYLEDILSKDITYLDGRELIALDDKRTLRRTSRNGSRSGSRTRDDACLASEERNMTRKTRTRRPRIPAIQSGYCAVCSLPYNSVEDHIQSKKHLKLIGEDANYIALNGSLNGFLHTNSIPFLNLNGIDAIGVHETSLDEFSPKYKRKNMPRTRAASVVCDRVVKPSPLSPTGSDVTGHHLRSRRNINYMTPPLDDDSLQERPDIILPEKRDVEPAHREYKEYRELRSSTRALAKLTEQISDHQEEVWNSGRPKRACIKQKRTSANEALVVDKTAHGKDDAKKNRSQSPRRDEKEDKGLIVKFKKLRNSELIQLNNEATNFLFPKKEEDSTDDEDIDVDGPDTTVSSIEKDESTLLSSDAEDTVKSPHKFKIEDEASMDSTCSEGKRKRRRRTHAEAFIMDNQKYYKFETPGSRLRYQGTYLSSGMRSPKHNGECTIKTERTESTEEPLEKMVKINRDAKVIIDNYKFSFEKIPTNAPWYEAFQRLDKGEQRYFAFSDKNFWDPFILPYQMPSMTPLDPKVCARHYNELLKCICNTPSETDSTGCSTPEHSTASTPSLYEPDLDEDSKMSAATVSSTCSLDEVRVVARKRRGRGSGPQGSGGGKNPRKSPRQHASTLAILSSFIHQRKRRSKNRMLDESLPAIPEEENAQQSPQEVTQEKRQLQPIRRKPKSPQRRFKPKIDYISMARQIDDHLDMALDDNLEDLDIGGENTVDFCRRGREELQEVLLRDARPQAGQEAEKNKTGWPNKNRRLVRKGQDKEKEDENDNDNDDSTIDSVSVNLDSDDDESNSTDSIKKVNSGGEIKQSEEVPGDANRDSADKSPNDKVLTNKVTNGADLQPYVCVQKLDSDKLLGRHCRGGALRKAGRRLRRPAGSPKSPRTLRRPRGRWYRER</sequence>
<feature type="region of interest" description="Disordered" evidence="5">
    <location>
        <begin position="740"/>
        <end position="852"/>
    </location>
</feature>
<feature type="region of interest" description="Disordered" evidence="5">
    <location>
        <begin position="866"/>
        <end position="905"/>
    </location>
</feature>
<feature type="compositionally biased region" description="Acidic residues" evidence="5">
    <location>
        <begin position="341"/>
        <end position="352"/>
    </location>
</feature>
<evidence type="ECO:0000313" key="8">
    <source>
        <dbReference type="Proteomes" id="UP001162162"/>
    </source>
</evidence>
<comment type="caution">
    <text evidence="7">The sequence shown here is derived from an EMBL/GenBank/DDBJ whole genome shotgun (WGS) entry which is preliminary data.</text>
</comment>
<evidence type="ECO:0000256" key="2">
    <source>
        <dbReference type="ARBA" id="ARBA00022771"/>
    </source>
</evidence>
<feature type="region of interest" description="Disordered" evidence="5">
    <location>
        <begin position="656"/>
        <end position="692"/>
    </location>
</feature>
<evidence type="ECO:0000256" key="4">
    <source>
        <dbReference type="PROSITE-ProRule" id="PRU00600"/>
    </source>
</evidence>
<keyword evidence="8" id="KW-1185">Reference proteome</keyword>
<keyword evidence="1" id="KW-0479">Metal-binding</keyword>
<protein>
    <recommendedName>
        <fullName evidence="6">DBF4-type domain-containing protein</fullName>
    </recommendedName>
</protein>
<feature type="compositionally biased region" description="Basic residues" evidence="5">
    <location>
        <begin position="678"/>
        <end position="690"/>
    </location>
</feature>
<dbReference type="Gene3D" id="6.10.250.3410">
    <property type="entry name" value="DBF zinc finger"/>
    <property type="match status" value="1"/>
</dbReference>
<feature type="domain" description="DBF4-type" evidence="6">
    <location>
        <begin position="80"/>
        <end position="129"/>
    </location>
</feature>
<proteinExistence type="predicted"/>
<feature type="region of interest" description="Disordered" evidence="5">
    <location>
        <begin position="43"/>
        <end position="76"/>
    </location>
</feature>
<keyword evidence="2 4" id="KW-0863">Zinc-finger</keyword>
<gene>
    <name evidence="7" type="ORF">NQ318_011433</name>
</gene>
<evidence type="ECO:0000256" key="5">
    <source>
        <dbReference type="SAM" id="MobiDB-lite"/>
    </source>
</evidence>
<dbReference type="InterPro" id="IPR038545">
    <property type="entry name" value="Znf_DBF_sf"/>
</dbReference>
<feature type="region of interest" description="Disordered" evidence="5">
    <location>
        <begin position="551"/>
        <end position="625"/>
    </location>
</feature>
<feature type="region of interest" description="Disordered" evidence="5">
    <location>
        <begin position="282"/>
        <end position="308"/>
    </location>
</feature>
<evidence type="ECO:0000256" key="3">
    <source>
        <dbReference type="ARBA" id="ARBA00022833"/>
    </source>
</evidence>
<name>A0AAV8YVF2_9CUCU</name>
<feature type="compositionally biased region" description="Basic and acidic residues" evidence="5">
    <location>
        <begin position="54"/>
        <end position="68"/>
    </location>
</feature>
<dbReference type="Proteomes" id="UP001162162">
    <property type="component" value="Unassembled WGS sequence"/>
</dbReference>
<feature type="region of interest" description="Disordered" evidence="5">
    <location>
        <begin position="336"/>
        <end position="358"/>
    </location>
</feature>
<dbReference type="GO" id="GO:0008270">
    <property type="term" value="F:zinc ion binding"/>
    <property type="evidence" value="ECO:0007669"/>
    <property type="project" value="UniProtKB-KW"/>
</dbReference>
<accession>A0AAV8YVF2</accession>
<reference evidence="7" key="1">
    <citation type="journal article" date="2023" name="Insect Mol. Biol.">
        <title>Genome sequencing provides insights into the evolution of gene families encoding plant cell wall-degrading enzymes in longhorned beetles.</title>
        <authorList>
            <person name="Shin N.R."/>
            <person name="Okamura Y."/>
            <person name="Kirsch R."/>
            <person name="Pauchet Y."/>
        </authorList>
    </citation>
    <scope>NUCLEOTIDE SEQUENCE</scope>
    <source>
        <strain evidence="7">AMC_N1</strain>
    </source>
</reference>
<feature type="compositionally biased region" description="Basic residues" evidence="5">
    <location>
        <begin position="892"/>
        <end position="905"/>
    </location>
</feature>
<feature type="compositionally biased region" description="Gly residues" evidence="5">
    <location>
        <begin position="606"/>
        <end position="616"/>
    </location>
</feature>
<dbReference type="AlphaFoldDB" id="A0AAV8YVF2"/>
<feature type="compositionally biased region" description="Basic and acidic residues" evidence="5">
    <location>
        <begin position="285"/>
        <end position="308"/>
    </location>
</feature>
<evidence type="ECO:0000259" key="6">
    <source>
        <dbReference type="PROSITE" id="PS51265"/>
    </source>
</evidence>
<dbReference type="EMBL" id="JAPWTK010000045">
    <property type="protein sequence ID" value="KAJ8954738.1"/>
    <property type="molecule type" value="Genomic_DNA"/>
</dbReference>